<dbReference type="AlphaFoldDB" id="A0A1F6FI09"/>
<proteinExistence type="predicted"/>
<reference evidence="1 2" key="1">
    <citation type="journal article" date="2016" name="Nat. Commun.">
        <title>Thousands of microbial genomes shed light on interconnected biogeochemical processes in an aquifer system.</title>
        <authorList>
            <person name="Anantharaman K."/>
            <person name="Brown C.T."/>
            <person name="Hug L.A."/>
            <person name="Sharon I."/>
            <person name="Castelle C.J."/>
            <person name="Probst A.J."/>
            <person name="Thomas B.C."/>
            <person name="Singh A."/>
            <person name="Wilkins M.J."/>
            <person name="Karaoz U."/>
            <person name="Brodie E.L."/>
            <person name="Williams K.H."/>
            <person name="Hubbard S.S."/>
            <person name="Banfield J.F."/>
        </authorList>
    </citation>
    <scope>NUCLEOTIDE SEQUENCE [LARGE SCALE GENOMIC DNA]</scope>
</reference>
<comment type="caution">
    <text evidence="1">The sequence shown here is derived from an EMBL/GenBank/DDBJ whole genome shotgun (WGS) entry which is preliminary data.</text>
</comment>
<dbReference type="SUPFAM" id="SSF53756">
    <property type="entry name" value="UDP-Glycosyltransferase/glycogen phosphorylase"/>
    <property type="match status" value="1"/>
</dbReference>
<organism evidence="1 2">
    <name type="scientific">Candidatus Kaiserbacteria bacterium RIFOXYB1_FULL_46_14</name>
    <dbReference type="NCBI Taxonomy" id="1798531"/>
    <lineage>
        <taxon>Bacteria</taxon>
        <taxon>Candidatus Kaiseribacteriota</taxon>
    </lineage>
</organism>
<name>A0A1F6FI09_9BACT</name>
<evidence type="ECO:0000313" key="2">
    <source>
        <dbReference type="Proteomes" id="UP000177395"/>
    </source>
</evidence>
<dbReference type="STRING" id="1798531.A2392_03335"/>
<evidence type="ECO:0000313" key="1">
    <source>
        <dbReference type="EMBL" id="OGG85493.1"/>
    </source>
</evidence>
<gene>
    <name evidence="1" type="ORF">A2392_03335</name>
</gene>
<dbReference type="Proteomes" id="UP000177395">
    <property type="component" value="Unassembled WGS sequence"/>
</dbReference>
<accession>A0A1F6FI09</accession>
<protein>
    <recommendedName>
        <fullName evidence="3">Glycosyl transferase family 1 domain-containing protein</fullName>
    </recommendedName>
</protein>
<dbReference type="EMBL" id="MFMS01000007">
    <property type="protein sequence ID" value="OGG85493.1"/>
    <property type="molecule type" value="Genomic_DNA"/>
</dbReference>
<sequence length="315" mass="35810">MLNIITRPPKIFFKGALKYYASRVAIIFGRVRGPASVLASMKQGLVEISYPFIINDYVRPDQIVHVVSNIEALKYAIDAKRTGKIKRLVAGPNLVVLPTDHKKIAESSEIDAFLVPSVWVRDMYVRLSPVLSKKIHIWPAGVAMPEQYKKISTTPQNCLLFRKHAPDDVYQHALDSLSKKNIGVQELHYGNFSQKKYFAALEKADFMIYLQEIESQGLALQEAWARNLPTLVWNKGTFTFKEGVTVEGNLSAPLLTEAVGMLFSGTYDFEEKLDLFLSQFGHYRPRSYCEQELSNKASATKYVKLLRKIYTDHNE</sequence>
<evidence type="ECO:0008006" key="3">
    <source>
        <dbReference type="Google" id="ProtNLM"/>
    </source>
</evidence>